<feature type="chain" id="PRO_5037048125" evidence="11">
    <location>
        <begin position="21"/>
        <end position="411"/>
    </location>
</feature>
<dbReference type="RefSeq" id="WP_198101334.1">
    <property type="nucleotide sequence ID" value="NZ_JAEDAL010000006.1"/>
</dbReference>
<keyword evidence="10" id="KW-0998">Cell outer membrane</keyword>
<evidence type="ECO:0000313" key="13">
    <source>
        <dbReference type="EMBL" id="MBH9553724.1"/>
    </source>
</evidence>
<dbReference type="Proteomes" id="UP000620139">
    <property type="component" value="Unassembled WGS sequence"/>
</dbReference>
<dbReference type="CDD" id="cd00342">
    <property type="entry name" value="gram_neg_porins"/>
    <property type="match status" value="1"/>
</dbReference>
<evidence type="ECO:0000256" key="7">
    <source>
        <dbReference type="ARBA" id="ARBA00023065"/>
    </source>
</evidence>
<evidence type="ECO:0000256" key="8">
    <source>
        <dbReference type="ARBA" id="ARBA00023114"/>
    </source>
</evidence>
<feature type="signal peptide" evidence="11">
    <location>
        <begin position="1"/>
        <end position="20"/>
    </location>
</feature>
<accession>A0A931IZ18</accession>
<evidence type="ECO:0000259" key="12">
    <source>
        <dbReference type="Pfam" id="PF13609"/>
    </source>
</evidence>
<proteinExistence type="predicted"/>
<evidence type="ECO:0000256" key="3">
    <source>
        <dbReference type="ARBA" id="ARBA00022448"/>
    </source>
</evidence>
<dbReference type="Gene3D" id="2.40.160.10">
    <property type="entry name" value="Porin"/>
    <property type="match status" value="1"/>
</dbReference>
<keyword evidence="14" id="KW-1185">Reference proteome</keyword>
<protein>
    <submittedName>
        <fullName evidence="13">Porin</fullName>
    </submittedName>
</protein>
<dbReference type="AlphaFoldDB" id="A0A931IZ18"/>
<organism evidence="13 14">
    <name type="scientific">Inhella gelatinilytica</name>
    <dbReference type="NCBI Taxonomy" id="2795030"/>
    <lineage>
        <taxon>Bacteria</taxon>
        <taxon>Pseudomonadati</taxon>
        <taxon>Pseudomonadota</taxon>
        <taxon>Betaproteobacteria</taxon>
        <taxon>Burkholderiales</taxon>
        <taxon>Sphaerotilaceae</taxon>
        <taxon>Inhella</taxon>
    </lineage>
</organism>
<dbReference type="SUPFAM" id="SSF56935">
    <property type="entry name" value="Porins"/>
    <property type="match status" value="1"/>
</dbReference>
<comment type="caution">
    <text evidence="13">The sequence shown here is derived from an EMBL/GenBank/DDBJ whole genome shotgun (WGS) entry which is preliminary data.</text>
</comment>
<dbReference type="PANTHER" id="PTHR34501">
    <property type="entry name" value="PROTEIN YDDL-RELATED"/>
    <property type="match status" value="1"/>
</dbReference>
<comment type="subcellular location">
    <subcellularLocation>
        <location evidence="1">Cell outer membrane</location>
        <topology evidence="1">Multi-pass membrane protein</topology>
    </subcellularLocation>
</comment>
<evidence type="ECO:0000256" key="2">
    <source>
        <dbReference type="ARBA" id="ARBA00011233"/>
    </source>
</evidence>
<evidence type="ECO:0000256" key="6">
    <source>
        <dbReference type="ARBA" id="ARBA00022729"/>
    </source>
</evidence>
<keyword evidence="3" id="KW-0813">Transport</keyword>
<dbReference type="GO" id="GO:0046930">
    <property type="term" value="C:pore complex"/>
    <property type="evidence" value="ECO:0007669"/>
    <property type="project" value="UniProtKB-KW"/>
</dbReference>
<evidence type="ECO:0000313" key="14">
    <source>
        <dbReference type="Proteomes" id="UP000620139"/>
    </source>
</evidence>
<evidence type="ECO:0000256" key="9">
    <source>
        <dbReference type="ARBA" id="ARBA00023136"/>
    </source>
</evidence>
<sequence length="411" mass="43457">MKKQLSLLALAAAAACGAHAQQAGSSVSLYGIVDVGVVAIDGASDKTHRFVSSGQQVGSRLGLRGTEEISPGWKAMFTMEHQFYADTGSQNQQTPISGTNLPDWVFNGVPLTIKGALAPTLGSTLNASLENRFWHRQAWVGLVTPVGGFVAGRQYSPAFATYGRFDPHMAGNVGNPLTLFAAPTGIEVRIDNSVQWVVEQGGLRLNVMSGQGEGAIGNGRFTGISAGYATGNFDIGIAFNQRKNSDGQTALENTIIGASYTFGPHKLTGLYLKVKDENSVLGPQLRASIGASAPAPLRASFLAAGALIAKNLGWDGDLMYGGVHYQLSASNKLVVSYGRYDDANNARDMAVAGIALEHSLSKRTQVWLSGSRINNKTGSQVLPFAQGLYYGITDKPGRDSSAFSANLVHRF</sequence>
<gene>
    <name evidence="13" type="ORF">I7X43_12810</name>
</gene>
<dbReference type="InterPro" id="IPR023614">
    <property type="entry name" value="Porin_dom_sf"/>
</dbReference>
<keyword evidence="6 11" id="KW-0732">Signal</keyword>
<evidence type="ECO:0000256" key="11">
    <source>
        <dbReference type="SAM" id="SignalP"/>
    </source>
</evidence>
<dbReference type="GO" id="GO:0015288">
    <property type="term" value="F:porin activity"/>
    <property type="evidence" value="ECO:0007669"/>
    <property type="project" value="UniProtKB-KW"/>
</dbReference>
<evidence type="ECO:0000256" key="4">
    <source>
        <dbReference type="ARBA" id="ARBA00022452"/>
    </source>
</evidence>
<dbReference type="PANTHER" id="PTHR34501:SF9">
    <property type="entry name" value="MAJOR OUTER MEMBRANE PROTEIN P.IA"/>
    <property type="match status" value="1"/>
</dbReference>
<reference evidence="13" key="1">
    <citation type="submission" date="2020-12" db="EMBL/GenBank/DDBJ databases">
        <title>The genome sequence of Inhella sp. 4Y17.</title>
        <authorList>
            <person name="Liu Y."/>
        </authorList>
    </citation>
    <scope>NUCLEOTIDE SEQUENCE</scope>
    <source>
        <strain evidence="13">4Y10</strain>
    </source>
</reference>
<keyword evidence="8" id="KW-0626">Porin</keyword>
<dbReference type="PROSITE" id="PS51257">
    <property type="entry name" value="PROKAR_LIPOPROTEIN"/>
    <property type="match status" value="1"/>
</dbReference>
<dbReference type="GO" id="GO:0006811">
    <property type="term" value="P:monoatomic ion transport"/>
    <property type="evidence" value="ECO:0007669"/>
    <property type="project" value="UniProtKB-KW"/>
</dbReference>
<dbReference type="Pfam" id="PF13609">
    <property type="entry name" value="Porin_4"/>
    <property type="match status" value="1"/>
</dbReference>
<name>A0A931IZ18_9BURK</name>
<dbReference type="InterPro" id="IPR033900">
    <property type="entry name" value="Gram_neg_porin_domain"/>
</dbReference>
<feature type="domain" description="Porin" evidence="12">
    <location>
        <begin position="9"/>
        <end position="377"/>
    </location>
</feature>
<dbReference type="InterPro" id="IPR050298">
    <property type="entry name" value="Gram-neg_bact_OMP"/>
</dbReference>
<dbReference type="GO" id="GO:0009279">
    <property type="term" value="C:cell outer membrane"/>
    <property type="evidence" value="ECO:0007669"/>
    <property type="project" value="UniProtKB-SubCell"/>
</dbReference>
<comment type="subunit">
    <text evidence="2">Homotrimer.</text>
</comment>
<dbReference type="EMBL" id="JAEDAL010000006">
    <property type="protein sequence ID" value="MBH9553724.1"/>
    <property type="molecule type" value="Genomic_DNA"/>
</dbReference>
<keyword evidence="9" id="KW-0472">Membrane</keyword>
<evidence type="ECO:0000256" key="5">
    <source>
        <dbReference type="ARBA" id="ARBA00022692"/>
    </source>
</evidence>
<evidence type="ECO:0000256" key="10">
    <source>
        <dbReference type="ARBA" id="ARBA00023237"/>
    </source>
</evidence>
<keyword evidence="5" id="KW-0812">Transmembrane</keyword>
<keyword evidence="4" id="KW-1134">Transmembrane beta strand</keyword>
<evidence type="ECO:0000256" key="1">
    <source>
        <dbReference type="ARBA" id="ARBA00004571"/>
    </source>
</evidence>
<keyword evidence="7" id="KW-0406">Ion transport</keyword>